<dbReference type="RefSeq" id="WP_160027272.1">
    <property type="nucleotide sequence ID" value="NZ_CP041764.1"/>
</dbReference>
<sequence>MNGLRQAVAGVKYQAAKNHWLSASVSRSCWREGVKFVRCRAKLQSRFALSQKGDLAQICRPEAWMCGFFSLFLVMHKIFCACRRVVEFSSILASGTTRRLICLFYLLPFD</sequence>
<proteinExistence type="predicted"/>
<accession>A0ABX6GHL8</accession>
<protein>
    <submittedName>
        <fullName evidence="1">Uncharacterized protein</fullName>
    </submittedName>
</protein>
<evidence type="ECO:0000313" key="1">
    <source>
        <dbReference type="EMBL" id="QHA85752.1"/>
    </source>
</evidence>
<keyword evidence="2" id="KW-1185">Reference proteome</keyword>
<organism evidence="1 2">
    <name type="scientific">Serratia rhizosphaerae</name>
    <dbReference type="NCBI Taxonomy" id="2597702"/>
    <lineage>
        <taxon>Bacteria</taxon>
        <taxon>Pseudomonadati</taxon>
        <taxon>Pseudomonadota</taxon>
        <taxon>Gammaproteobacteria</taxon>
        <taxon>Enterobacterales</taxon>
        <taxon>Yersiniaceae</taxon>
        <taxon>Serratia</taxon>
    </lineage>
</organism>
<dbReference type="EMBL" id="CP041764">
    <property type="protein sequence ID" value="QHA85752.1"/>
    <property type="molecule type" value="Genomic_DNA"/>
</dbReference>
<gene>
    <name evidence="1" type="ORF">FO014_01500</name>
</gene>
<name>A0ABX6GHL8_9GAMM</name>
<reference evidence="1 2" key="1">
    <citation type="submission" date="2019-07" db="EMBL/GenBank/DDBJ databases">
        <title>Serratia dokdonensis sp. nov., an elicitor of systemic resistance in Nicotiana Tabacum.</title>
        <authorList>
            <person name="Son J.-S."/>
            <person name="Hwang Y.-J."/>
            <person name="Lee S.-Y."/>
            <person name="Ghim S.-Y."/>
        </authorList>
    </citation>
    <scope>NUCLEOTIDE SEQUENCE [LARGE SCALE GENOMIC DNA]</scope>
    <source>
        <strain evidence="1 2">KUDC3025</strain>
    </source>
</reference>
<evidence type="ECO:0000313" key="2">
    <source>
        <dbReference type="Proteomes" id="UP000430368"/>
    </source>
</evidence>
<dbReference type="Proteomes" id="UP000430368">
    <property type="component" value="Chromosome"/>
</dbReference>